<accession>A0A1G7ZC86</accession>
<dbReference type="Proteomes" id="UP000199296">
    <property type="component" value="Unassembled WGS sequence"/>
</dbReference>
<proteinExistence type="predicted"/>
<keyword evidence="2" id="KW-0732">Signal</keyword>
<dbReference type="EMBL" id="FNCW01000022">
    <property type="protein sequence ID" value="SDH06235.1"/>
    <property type="molecule type" value="Genomic_DNA"/>
</dbReference>
<dbReference type="RefSeq" id="WP_245686476.1">
    <property type="nucleotide sequence ID" value="NZ_FNCW01000022.1"/>
</dbReference>
<protein>
    <submittedName>
        <fullName evidence="3">Gliding motility-associated C-terminal domain-containing protein</fullName>
    </submittedName>
</protein>
<keyword evidence="4" id="KW-1185">Reference proteome</keyword>
<feature type="signal peptide" evidence="2">
    <location>
        <begin position="1"/>
        <end position="18"/>
    </location>
</feature>
<gene>
    <name evidence="3" type="ORF">SAMN04488027_1226</name>
</gene>
<feature type="region of interest" description="Disordered" evidence="1">
    <location>
        <begin position="125"/>
        <end position="145"/>
    </location>
</feature>
<evidence type="ECO:0000256" key="1">
    <source>
        <dbReference type="SAM" id="MobiDB-lite"/>
    </source>
</evidence>
<dbReference type="SUPFAM" id="SSF75011">
    <property type="entry name" value="3-carboxy-cis,cis-mucoante lactonizing enzyme"/>
    <property type="match status" value="1"/>
</dbReference>
<sequence>MYKFLPVLFFFLSLKMYAQGEANNWYFGRNAGITFNTNPPTALTDGELSTSEGCSSISDSNGNLLMYTDGRTIWNRNHQIMPNADYFNNTGLNGDPSSTSSGLIVPHPTDSDLYFVFTIDEPHHNNANAYPSQGPADSNGNSTPSYDDTGIIPRDDDGFNNGLNYSIVDMSLRSGLGDVVAGERNNELVTFDPNDSEDIKYKASEKITAVRGSDCNSVWVITHFKDKYYSFLIDEFGLGTDPTPVISQVLPNIPTTSYRRGALGYLKASPNGDKILTAHFSKTFNRENYEDGRDGSVFLYDFDNSTGKISNPTELIGNVNAYGVEFSQDGTKAYAVVSEIIDSSKILQWNLERSDIPNSKIVITDSSELFNALQLGPDGKIYHSLDGRASLGVINNPNAIGEDVNYSQQTNQGAISLNGRFASAGLPPFIQSLFSKRIPLVDSPNNEVIEQVALCDQYSYELKYDDLPNATYTWSKNGVVLNNETGPVLNITIDSTASFPLQEKYRLEVDPGNGDCPLIGVAQITFNKSPAYSDDQLLTCKAPDSNAVYDLTEIREKLSEQVNLSVNEIDVKLYRSLADASSGNSPIQVTSNFENSENLSSLFVDISTFGVCNSLVEFELLFQNLPDIDTADETLFYCIEDFPEPFEISALNEGDDPAAYDYLWSTGEISSQISVNSGGEYFVNINVKGAECSLRKTFIVTESGLASFSVDVDDGGNDKSIQINVDPFSLGDYEFALEQPLNFQDENVFENLNPGIYTVYVRDKSGCGISEKTIGVIGIMAFFTPNGDGINDKWQIGGLLENNQEDILLQVYDRYGKLMTTFTNKDSGWDGTYNGRKMPEDDYWYRVRLTEGVIKTGSFTLKR</sequence>
<feature type="chain" id="PRO_5011449620" evidence="2">
    <location>
        <begin position="19"/>
        <end position="863"/>
    </location>
</feature>
<dbReference type="AlphaFoldDB" id="A0A1G7ZC86"/>
<dbReference type="Pfam" id="PF13585">
    <property type="entry name" value="CHU_C"/>
    <property type="match status" value="1"/>
</dbReference>
<dbReference type="STRING" id="470826.SAMN04488027_1226"/>
<evidence type="ECO:0000313" key="4">
    <source>
        <dbReference type="Proteomes" id="UP000199296"/>
    </source>
</evidence>
<name>A0A1G7ZC86_9FLAO</name>
<evidence type="ECO:0000313" key="3">
    <source>
        <dbReference type="EMBL" id="SDH06235.1"/>
    </source>
</evidence>
<dbReference type="InterPro" id="IPR026341">
    <property type="entry name" value="T9SS_type_B"/>
</dbReference>
<reference evidence="3 4" key="1">
    <citation type="submission" date="2016-10" db="EMBL/GenBank/DDBJ databases">
        <authorList>
            <person name="de Groot N.N."/>
        </authorList>
    </citation>
    <scope>NUCLEOTIDE SEQUENCE [LARGE SCALE GENOMIC DNA]</scope>
    <source>
        <strain evidence="3 4">DSM 19803</strain>
    </source>
</reference>
<organism evidence="3 4">
    <name type="scientific">Psychroflexus sediminis</name>
    <dbReference type="NCBI Taxonomy" id="470826"/>
    <lineage>
        <taxon>Bacteria</taxon>
        <taxon>Pseudomonadati</taxon>
        <taxon>Bacteroidota</taxon>
        <taxon>Flavobacteriia</taxon>
        <taxon>Flavobacteriales</taxon>
        <taxon>Flavobacteriaceae</taxon>
        <taxon>Psychroflexus</taxon>
    </lineage>
</organism>
<evidence type="ECO:0000256" key="2">
    <source>
        <dbReference type="SAM" id="SignalP"/>
    </source>
</evidence>
<dbReference type="NCBIfam" id="TIGR04131">
    <property type="entry name" value="Bac_Flav_CTERM"/>
    <property type="match status" value="1"/>
</dbReference>